<gene>
    <name evidence="14" type="ORF">DFR50_14527</name>
</gene>
<dbReference type="EC" id="2.7.7.80" evidence="8"/>
<dbReference type="GO" id="GO:0005524">
    <property type="term" value="F:ATP binding"/>
    <property type="evidence" value="ECO:0007669"/>
    <property type="project" value="UniProtKB-KW"/>
</dbReference>
<evidence type="ECO:0000256" key="11">
    <source>
        <dbReference type="ARBA" id="ARBA00075328"/>
    </source>
</evidence>
<dbReference type="PANTHER" id="PTHR10953">
    <property type="entry name" value="UBIQUITIN-ACTIVATING ENZYME E1"/>
    <property type="match status" value="1"/>
</dbReference>
<keyword evidence="2 14" id="KW-0808">Transferase</keyword>
<evidence type="ECO:0000256" key="5">
    <source>
        <dbReference type="ARBA" id="ARBA00052218"/>
    </source>
</evidence>
<dbReference type="OrthoDB" id="9804286at2"/>
<organism evidence="14 15">
    <name type="scientific">Roseiarcus fermentans</name>
    <dbReference type="NCBI Taxonomy" id="1473586"/>
    <lineage>
        <taxon>Bacteria</taxon>
        <taxon>Pseudomonadati</taxon>
        <taxon>Pseudomonadota</taxon>
        <taxon>Alphaproteobacteria</taxon>
        <taxon>Hyphomicrobiales</taxon>
        <taxon>Roseiarcaceae</taxon>
        <taxon>Roseiarcus</taxon>
    </lineage>
</organism>
<dbReference type="PANTHER" id="PTHR10953:SF102">
    <property type="entry name" value="ADENYLYLTRANSFERASE AND SULFURTRANSFERASE MOCS3"/>
    <property type="match status" value="1"/>
</dbReference>
<dbReference type="FunFam" id="3.40.50.720:FF:000033">
    <property type="entry name" value="Adenylyltransferase and sulfurtransferase MOCS3"/>
    <property type="match status" value="1"/>
</dbReference>
<reference evidence="14 15" key="1">
    <citation type="submission" date="2018-06" db="EMBL/GenBank/DDBJ databases">
        <title>Genomic Encyclopedia of Type Strains, Phase IV (KMG-IV): sequencing the most valuable type-strain genomes for metagenomic binning, comparative biology and taxonomic classification.</title>
        <authorList>
            <person name="Goeker M."/>
        </authorList>
    </citation>
    <scope>NUCLEOTIDE SEQUENCE [LARGE SCALE GENOMIC DNA]</scope>
    <source>
        <strain evidence="14 15">DSM 24875</strain>
    </source>
</reference>
<evidence type="ECO:0000256" key="8">
    <source>
        <dbReference type="ARBA" id="ARBA00066884"/>
    </source>
</evidence>
<dbReference type="GO" id="GO:0008146">
    <property type="term" value="F:sulfotransferase activity"/>
    <property type="evidence" value="ECO:0007669"/>
    <property type="project" value="TreeGrafter"/>
</dbReference>
<dbReference type="GO" id="GO:0005829">
    <property type="term" value="C:cytosol"/>
    <property type="evidence" value="ECO:0007669"/>
    <property type="project" value="TreeGrafter"/>
</dbReference>
<protein>
    <recommendedName>
        <fullName evidence="9">Molybdopterin-synthase adenylyltransferase</fullName>
        <ecNumber evidence="8">2.7.7.80</ecNumber>
    </recommendedName>
    <alternativeName>
        <fullName evidence="12">MoaD protein adenylase</fullName>
    </alternativeName>
    <alternativeName>
        <fullName evidence="10">Molybdopterin-converting factor subunit 1 adenylase</fullName>
    </alternativeName>
    <alternativeName>
        <fullName evidence="11">Sulfur carrier protein MoaD adenylyltransferase</fullName>
    </alternativeName>
</protein>
<evidence type="ECO:0000256" key="9">
    <source>
        <dbReference type="ARBA" id="ARBA00073635"/>
    </source>
</evidence>
<feature type="domain" description="THIF-type NAD/FAD binding fold" evidence="13">
    <location>
        <begin position="11"/>
        <end position="250"/>
    </location>
</feature>
<evidence type="ECO:0000313" key="14">
    <source>
        <dbReference type="EMBL" id="RBP03274.1"/>
    </source>
</evidence>
<dbReference type="EMBL" id="QNRK01000045">
    <property type="protein sequence ID" value="RBP03274.1"/>
    <property type="molecule type" value="Genomic_DNA"/>
</dbReference>
<evidence type="ECO:0000256" key="7">
    <source>
        <dbReference type="ARBA" id="ARBA00063809"/>
    </source>
</evidence>
<accession>A0A366ELV9</accession>
<dbReference type="RefSeq" id="WP_113892892.1">
    <property type="nucleotide sequence ID" value="NZ_QNRK01000045.1"/>
</dbReference>
<comment type="subunit">
    <text evidence="7">Homodimer. Forms a stable heterotetrameric complex of 2 MoeB and 2 MoaD during adenylation of MoaD.</text>
</comment>
<keyword evidence="14" id="KW-0548">Nucleotidyltransferase</keyword>
<dbReference type="AlphaFoldDB" id="A0A366ELV9"/>
<dbReference type="CDD" id="cd00757">
    <property type="entry name" value="ThiF_MoeB_HesA_family"/>
    <property type="match status" value="1"/>
</dbReference>
<keyword evidence="15" id="KW-1185">Reference proteome</keyword>
<dbReference type="SUPFAM" id="SSF69572">
    <property type="entry name" value="Activating enzymes of the ubiquitin-like proteins"/>
    <property type="match status" value="1"/>
</dbReference>
<name>A0A366ELV9_9HYPH</name>
<evidence type="ECO:0000259" key="13">
    <source>
        <dbReference type="Pfam" id="PF00899"/>
    </source>
</evidence>
<evidence type="ECO:0000256" key="4">
    <source>
        <dbReference type="ARBA" id="ARBA00022840"/>
    </source>
</evidence>
<dbReference type="Pfam" id="PF00899">
    <property type="entry name" value="ThiF"/>
    <property type="match status" value="1"/>
</dbReference>
<evidence type="ECO:0000256" key="2">
    <source>
        <dbReference type="ARBA" id="ARBA00022679"/>
    </source>
</evidence>
<comment type="function">
    <text evidence="6">Catalyzes the adenylation by ATP of the carboxyl group of the C-terminal glycine of sulfur carrier protein MoaD.</text>
</comment>
<comment type="caution">
    <text evidence="14">The sequence shown here is derived from an EMBL/GenBank/DDBJ whole genome shotgun (WGS) entry which is preliminary data.</text>
</comment>
<comment type="similarity">
    <text evidence="1">Belongs to the HesA/MoeB/ThiF family.</text>
</comment>
<dbReference type="InterPro" id="IPR035985">
    <property type="entry name" value="Ubiquitin-activating_enz"/>
</dbReference>
<evidence type="ECO:0000313" key="15">
    <source>
        <dbReference type="Proteomes" id="UP000253529"/>
    </source>
</evidence>
<dbReference type="NCBIfam" id="NF004281">
    <property type="entry name" value="PRK05690.1"/>
    <property type="match status" value="1"/>
</dbReference>
<dbReference type="InterPro" id="IPR045886">
    <property type="entry name" value="ThiF/MoeB/HesA"/>
</dbReference>
<keyword evidence="4" id="KW-0067">ATP-binding</keyword>
<evidence type="ECO:0000256" key="10">
    <source>
        <dbReference type="ARBA" id="ARBA00075110"/>
    </source>
</evidence>
<evidence type="ECO:0000256" key="3">
    <source>
        <dbReference type="ARBA" id="ARBA00022741"/>
    </source>
</evidence>
<sequence length="270" mass="28167">MSLSSGEVERYARQIVLRGVGGPGQNRLKGARALVVGAGGLGSPALQYLAGAGVGALGIVDDDVVALSNLHRQILHGTDDVGRPKVASATDAIRRLNPHVTVEPIGVRLDAANARALVRPYDVVLDGSDNFATRYALSDACYLERKPLVAAALGEFDGSLTVLKPYETGPDGGPNPTYRCLFPDPPEPGTIPTCAEAGVLGAIGGVLGSLMALEAIRVLVGGFGDGDEGLVGKLLMLDLKGMRFETVRYRWDETNPLTGTGARESRLPVG</sequence>
<dbReference type="Proteomes" id="UP000253529">
    <property type="component" value="Unassembled WGS sequence"/>
</dbReference>
<dbReference type="InterPro" id="IPR000594">
    <property type="entry name" value="ThiF_NAD_FAD-bd"/>
</dbReference>
<keyword evidence="3" id="KW-0547">Nucleotide-binding</keyword>
<evidence type="ECO:0000256" key="1">
    <source>
        <dbReference type="ARBA" id="ARBA00009919"/>
    </source>
</evidence>
<evidence type="ECO:0000256" key="6">
    <source>
        <dbReference type="ARBA" id="ARBA00055169"/>
    </source>
</evidence>
<dbReference type="Gene3D" id="3.40.50.720">
    <property type="entry name" value="NAD(P)-binding Rossmann-like Domain"/>
    <property type="match status" value="1"/>
</dbReference>
<dbReference type="GO" id="GO:0004792">
    <property type="term" value="F:thiosulfate-cyanide sulfurtransferase activity"/>
    <property type="evidence" value="ECO:0007669"/>
    <property type="project" value="TreeGrafter"/>
</dbReference>
<dbReference type="GO" id="GO:0061605">
    <property type="term" value="F:molybdopterin-synthase adenylyltransferase activity"/>
    <property type="evidence" value="ECO:0007669"/>
    <property type="project" value="UniProtKB-EC"/>
</dbReference>
<proteinExistence type="inferred from homology"/>
<evidence type="ECO:0000256" key="12">
    <source>
        <dbReference type="ARBA" id="ARBA00078531"/>
    </source>
</evidence>
<dbReference type="GO" id="GO:0008641">
    <property type="term" value="F:ubiquitin-like modifier activating enzyme activity"/>
    <property type="evidence" value="ECO:0007669"/>
    <property type="project" value="InterPro"/>
</dbReference>
<comment type="catalytic activity">
    <reaction evidence="5">
        <text>[molybdopterin-synthase sulfur-carrier protein]-C-terminal Gly-Gly + ATP + H(+) = [molybdopterin-synthase sulfur-carrier protein]-C-terminal Gly-Gly-AMP + diphosphate</text>
        <dbReference type="Rhea" id="RHEA:43616"/>
        <dbReference type="Rhea" id="RHEA-COMP:12159"/>
        <dbReference type="Rhea" id="RHEA-COMP:12202"/>
        <dbReference type="ChEBI" id="CHEBI:15378"/>
        <dbReference type="ChEBI" id="CHEBI:30616"/>
        <dbReference type="ChEBI" id="CHEBI:33019"/>
        <dbReference type="ChEBI" id="CHEBI:90618"/>
        <dbReference type="ChEBI" id="CHEBI:90778"/>
        <dbReference type="EC" id="2.7.7.80"/>
    </reaction>
</comment>